<comment type="cofactor">
    <cofactor evidence="6">
        <name>Ca(2+)</name>
        <dbReference type="ChEBI" id="CHEBI:29108"/>
    </cofactor>
    <text evidence="6">Can bind about 5 Ca(2+) ions per subunit.</text>
</comment>
<dbReference type="InterPro" id="IPR001818">
    <property type="entry name" value="Pept_M10_metallopeptidase"/>
</dbReference>
<name>A0A834LDM3_RHOSS</name>
<feature type="domain" description="Peptidase metallopeptidase" evidence="7">
    <location>
        <begin position="26"/>
        <end position="180"/>
    </location>
</feature>
<evidence type="ECO:0000259" key="7">
    <source>
        <dbReference type="SMART" id="SM00235"/>
    </source>
</evidence>
<dbReference type="GO" id="GO:0004222">
    <property type="term" value="F:metalloendopeptidase activity"/>
    <property type="evidence" value="ECO:0007669"/>
    <property type="project" value="InterPro"/>
</dbReference>
<dbReference type="AlphaFoldDB" id="A0A834LDM3"/>
<feature type="binding site" evidence="6">
    <location>
        <position position="146"/>
    </location>
    <ligand>
        <name>Zn(2+)</name>
        <dbReference type="ChEBI" id="CHEBI:29105"/>
        <label>2</label>
        <note>catalytic</note>
    </ligand>
</feature>
<sequence>MRAGKNEASHTQNAIHTVSHYAFFPGNPKWPSTQYRLTYAFAGTSMEAKSAVARAFNTWASQTQFRFSQSQDFASADLKIGFYHGDHGDGAPFNGANGVIAHAFAPTDGRFHYNANYSFSENPAADSFHMETVALYEIGHLLGLGHSSVQAAIMWPSIPVATVKGLNADDIQGINTLYDLEPVRISYFVFQCTV</sequence>
<dbReference type="PANTHER" id="PTHR10201">
    <property type="entry name" value="MATRIX METALLOPROTEINASE"/>
    <property type="match status" value="1"/>
</dbReference>
<keyword evidence="9" id="KW-1185">Reference proteome</keyword>
<accession>A0A834LDM3</accession>
<comment type="cofactor">
    <cofactor evidence="6">
        <name>Zn(2+)</name>
        <dbReference type="ChEBI" id="CHEBI:29105"/>
    </cofactor>
    <text evidence="6">Binds 2 Zn(2+) ions per subunit.</text>
</comment>
<feature type="binding site" evidence="6">
    <location>
        <position position="87"/>
    </location>
    <ligand>
        <name>Zn(2+)</name>
        <dbReference type="ChEBI" id="CHEBI:29105"/>
        <label>1</label>
    </ligand>
</feature>
<feature type="binding site" evidence="6">
    <location>
        <position position="77"/>
    </location>
    <ligand>
        <name>Ca(2+)</name>
        <dbReference type="ChEBI" id="CHEBI:29108"/>
        <label>2</label>
    </ligand>
</feature>
<evidence type="ECO:0000256" key="4">
    <source>
        <dbReference type="ARBA" id="ARBA00022833"/>
    </source>
</evidence>
<dbReference type="SUPFAM" id="SSF55486">
    <property type="entry name" value="Metalloproteases ('zincins'), catalytic domain"/>
    <property type="match status" value="1"/>
</dbReference>
<feature type="binding site" evidence="6">
    <location>
        <position position="140"/>
    </location>
    <ligand>
        <name>Zn(2+)</name>
        <dbReference type="ChEBI" id="CHEBI:29105"/>
        <label>2</label>
        <note>catalytic</note>
    </ligand>
</feature>
<feature type="binding site" evidence="6">
    <location>
        <position position="112"/>
    </location>
    <ligand>
        <name>Zn(2+)</name>
        <dbReference type="ChEBI" id="CHEBI:29105"/>
        <label>1</label>
    </ligand>
</feature>
<keyword evidence="1" id="KW-0645">Protease</keyword>
<feature type="binding site" evidence="6">
    <location>
        <position position="102"/>
    </location>
    <ligand>
        <name>Zn(2+)</name>
        <dbReference type="ChEBI" id="CHEBI:29105"/>
        <label>1</label>
    </ligand>
</feature>
<evidence type="ECO:0000313" key="8">
    <source>
        <dbReference type="EMBL" id="KAF7134991.1"/>
    </source>
</evidence>
<feature type="active site" evidence="5">
    <location>
        <position position="137"/>
    </location>
</feature>
<keyword evidence="3" id="KW-0378">Hydrolase</keyword>
<dbReference type="Gene3D" id="3.40.390.10">
    <property type="entry name" value="Collagenase (Catalytic Domain)"/>
    <property type="match status" value="1"/>
</dbReference>
<gene>
    <name evidence="8" type="ORF">RHSIM_Rhsim08G0060200</name>
</gene>
<dbReference type="PANTHER" id="PTHR10201:SF213">
    <property type="entry name" value="METALLOENDOPROTEINASE 2-MMP-LIKE"/>
    <property type="match status" value="1"/>
</dbReference>
<dbReference type="InterPro" id="IPR006026">
    <property type="entry name" value="Peptidase_Metallo"/>
</dbReference>
<comment type="caution">
    <text evidence="8">The sequence shown here is derived from an EMBL/GenBank/DDBJ whole genome shotgun (WGS) entry which is preliminary data.</text>
</comment>
<dbReference type="Proteomes" id="UP000626092">
    <property type="component" value="Unassembled WGS sequence"/>
</dbReference>
<dbReference type="InterPro" id="IPR021190">
    <property type="entry name" value="Pept_M10A"/>
</dbReference>
<evidence type="ECO:0000256" key="2">
    <source>
        <dbReference type="ARBA" id="ARBA00022723"/>
    </source>
</evidence>
<dbReference type="GO" id="GO:0030198">
    <property type="term" value="P:extracellular matrix organization"/>
    <property type="evidence" value="ECO:0007669"/>
    <property type="project" value="TreeGrafter"/>
</dbReference>
<evidence type="ECO:0000256" key="3">
    <source>
        <dbReference type="ARBA" id="ARBA00022801"/>
    </source>
</evidence>
<evidence type="ECO:0000256" key="5">
    <source>
        <dbReference type="PIRSR" id="PIRSR621190-1"/>
    </source>
</evidence>
<dbReference type="Pfam" id="PF00413">
    <property type="entry name" value="Peptidase_M10"/>
    <property type="match status" value="1"/>
</dbReference>
<dbReference type="EMBL" id="WJXA01000008">
    <property type="protein sequence ID" value="KAF7134991.1"/>
    <property type="molecule type" value="Genomic_DNA"/>
</dbReference>
<keyword evidence="2 6" id="KW-0479">Metal-binding</keyword>
<reference evidence="8" key="1">
    <citation type="submission" date="2019-11" db="EMBL/GenBank/DDBJ databases">
        <authorList>
            <person name="Liu Y."/>
            <person name="Hou J."/>
            <person name="Li T.-Q."/>
            <person name="Guan C.-H."/>
            <person name="Wu X."/>
            <person name="Wu H.-Z."/>
            <person name="Ling F."/>
            <person name="Zhang R."/>
            <person name="Shi X.-G."/>
            <person name="Ren J.-P."/>
            <person name="Chen E.-F."/>
            <person name="Sun J.-M."/>
        </authorList>
    </citation>
    <scope>NUCLEOTIDE SEQUENCE</scope>
    <source>
        <strain evidence="8">Adult_tree_wgs_1</strain>
        <tissue evidence="8">Leaves</tissue>
    </source>
</reference>
<dbReference type="GO" id="GO:0030574">
    <property type="term" value="P:collagen catabolic process"/>
    <property type="evidence" value="ECO:0007669"/>
    <property type="project" value="TreeGrafter"/>
</dbReference>
<protein>
    <recommendedName>
        <fullName evidence="7">Peptidase metallopeptidase domain-containing protein</fullName>
    </recommendedName>
</protein>
<evidence type="ECO:0000256" key="6">
    <source>
        <dbReference type="PIRSR" id="PIRSR621190-2"/>
    </source>
</evidence>
<dbReference type="GO" id="GO:0008270">
    <property type="term" value="F:zinc ion binding"/>
    <property type="evidence" value="ECO:0007669"/>
    <property type="project" value="InterPro"/>
</dbReference>
<evidence type="ECO:0000256" key="1">
    <source>
        <dbReference type="ARBA" id="ARBA00022670"/>
    </source>
</evidence>
<keyword evidence="6" id="KW-0106">Calcium</keyword>
<organism evidence="8 9">
    <name type="scientific">Rhododendron simsii</name>
    <name type="common">Sims's rhododendron</name>
    <dbReference type="NCBI Taxonomy" id="118357"/>
    <lineage>
        <taxon>Eukaryota</taxon>
        <taxon>Viridiplantae</taxon>
        <taxon>Streptophyta</taxon>
        <taxon>Embryophyta</taxon>
        <taxon>Tracheophyta</taxon>
        <taxon>Spermatophyta</taxon>
        <taxon>Magnoliopsida</taxon>
        <taxon>eudicotyledons</taxon>
        <taxon>Gunneridae</taxon>
        <taxon>Pentapetalae</taxon>
        <taxon>asterids</taxon>
        <taxon>Ericales</taxon>
        <taxon>Ericaceae</taxon>
        <taxon>Ericoideae</taxon>
        <taxon>Rhodoreae</taxon>
        <taxon>Rhododendron</taxon>
    </lineage>
</organism>
<dbReference type="GO" id="GO:0031012">
    <property type="term" value="C:extracellular matrix"/>
    <property type="evidence" value="ECO:0007669"/>
    <property type="project" value="InterPro"/>
</dbReference>
<proteinExistence type="predicted"/>
<feature type="binding site" evidence="6">
    <location>
        <position position="95"/>
    </location>
    <ligand>
        <name>Ca(2+)</name>
        <dbReference type="ChEBI" id="CHEBI:29108"/>
        <label>3</label>
    </ligand>
</feature>
<dbReference type="SMART" id="SM00235">
    <property type="entry name" value="ZnMc"/>
    <property type="match status" value="1"/>
</dbReference>
<evidence type="ECO:0000313" key="9">
    <source>
        <dbReference type="Proteomes" id="UP000626092"/>
    </source>
</evidence>
<keyword evidence="4 6" id="KW-0862">Zinc</keyword>
<feature type="binding site" evidence="6">
    <location>
        <position position="154"/>
    </location>
    <ligand>
        <name>Zn(2+)</name>
        <dbReference type="ChEBI" id="CHEBI:29105"/>
        <label>2</label>
        <note>catalytic</note>
    </ligand>
</feature>
<dbReference type="OrthoDB" id="406838at2759"/>
<dbReference type="InterPro" id="IPR024079">
    <property type="entry name" value="MetalloPept_cat_dom_sf"/>
</dbReference>
<dbReference type="GO" id="GO:0006508">
    <property type="term" value="P:proteolysis"/>
    <property type="evidence" value="ECO:0007669"/>
    <property type="project" value="UniProtKB-KW"/>
</dbReference>
<dbReference type="PRINTS" id="PR00138">
    <property type="entry name" value="MATRIXIN"/>
</dbReference>
<feature type="binding site" evidence="6">
    <location>
        <position position="89"/>
    </location>
    <ligand>
        <name>Zn(2+)</name>
        <dbReference type="ChEBI" id="CHEBI:29105"/>
        <label>1</label>
    </ligand>
</feature>